<keyword evidence="5 12" id="KW-0479">Metal-binding</keyword>
<evidence type="ECO:0000256" key="3">
    <source>
        <dbReference type="ARBA" id="ARBA00022448"/>
    </source>
</evidence>
<comment type="function">
    <text evidence="1">Functions as an electron carrier between membrane-bound cytochrome b6-f and photosystem I in oxygenic photosynthesis.</text>
</comment>
<evidence type="ECO:0000259" key="13">
    <source>
        <dbReference type="PROSITE" id="PS51007"/>
    </source>
</evidence>
<evidence type="ECO:0000256" key="7">
    <source>
        <dbReference type="ARBA" id="ARBA00023004"/>
    </source>
</evidence>
<protein>
    <recommendedName>
        <fullName evidence="11">Cytochrome c-553</fullName>
    </recommendedName>
    <alternativeName>
        <fullName evidence="10">Cytochrome c553</fullName>
    </alternativeName>
    <alternativeName>
        <fullName evidence="9">Soluble cytochrome f</fullName>
    </alternativeName>
</protein>
<dbReference type="Pfam" id="PF13442">
    <property type="entry name" value="Cytochrome_CBB3"/>
    <property type="match status" value="1"/>
</dbReference>
<evidence type="ECO:0000256" key="5">
    <source>
        <dbReference type="ARBA" id="ARBA00022723"/>
    </source>
</evidence>
<dbReference type="PROSITE" id="PS51007">
    <property type="entry name" value="CYTC"/>
    <property type="match status" value="1"/>
</dbReference>
<dbReference type="InterPro" id="IPR009056">
    <property type="entry name" value="Cyt_c-like_dom"/>
</dbReference>
<dbReference type="FunFam" id="1.10.760.10:FF:000021">
    <property type="entry name" value="Cytochrome c6, chloroplastic"/>
    <property type="match status" value="1"/>
</dbReference>
<keyword evidence="15" id="KW-1185">Reference proteome</keyword>
<keyword evidence="4 12" id="KW-0349">Heme</keyword>
<dbReference type="SUPFAM" id="SSF46626">
    <property type="entry name" value="Cytochrome c"/>
    <property type="match status" value="1"/>
</dbReference>
<dbReference type="EMBL" id="LR746276">
    <property type="protein sequence ID" value="CAA7406870.1"/>
    <property type="molecule type" value="Genomic_DNA"/>
</dbReference>
<dbReference type="AlphaFoldDB" id="A0A7I8LAI5"/>
<dbReference type="Gene3D" id="1.10.760.10">
    <property type="entry name" value="Cytochrome c-like domain"/>
    <property type="match status" value="1"/>
</dbReference>
<proteinExistence type="inferred from homology"/>
<evidence type="ECO:0000256" key="11">
    <source>
        <dbReference type="ARBA" id="ARBA00033211"/>
    </source>
</evidence>
<feature type="domain" description="Cytochrome c" evidence="13">
    <location>
        <begin position="93"/>
        <end position="185"/>
    </location>
</feature>
<sequence>MLSTLKYYKSKDQCLNTSFLSYLLCLNPRFIDFNRYLQTRAQPWRVQQRPGDEEGPGVLLRLLAPPLAATILTLSPPYFLTTPASMGQPAAGASPNGGAALFRRACIGCHDAGGNILQPGATLFTTDLERNGVATGEEIYKITYFGKGRMPGFGEKCTPRGQCTFGPRLQEEEIKQLAEFVKLQATKGWPKIEVNGEEQ</sequence>
<gene>
    <name evidence="14" type="ORF">SI8410_13017548</name>
</gene>
<evidence type="ECO:0000313" key="15">
    <source>
        <dbReference type="Proteomes" id="UP000663760"/>
    </source>
</evidence>
<name>A0A7I8LAI5_SPIIN</name>
<evidence type="ECO:0000256" key="1">
    <source>
        <dbReference type="ARBA" id="ARBA00002347"/>
    </source>
</evidence>
<accession>A0A7I8LAI5</accession>
<dbReference type="GO" id="GO:0005506">
    <property type="term" value="F:iron ion binding"/>
    <property type="evidence" value="ECO:0007669"/>
    <property type="project" value="InterPro"/>
</dbReference>
<dbReference type="PANTHER" id="PTHR34688">
    <property type="entry name" value="CYTOCHROME C6, CHLOROPLASTIC"/>
    <property type="match status" value="1"/>
</dbReference>
<evidence type="ECO:0000256" key="6">
    <source>
        <dbReference type="ARBA" id="ARBA00022982"/>
    </source>
</evidence>
<evidence type="ECO:0000256" key="10">
    <source>
        <dbReference type="ARBA" id="ARBA00031247"/>
    </source>
</evidence>
<reference evidence="14" key="1">
    <citation type="submission" date="2020-02" db="EMBL/GenBank/DDBJ databases">
        <authorList>
            <person name="Scholz U."/>
            <person name="Mascher M."/>
            <person name="Fiebig A."/>
        </authorList>
    </citation>
    <scope>NUCLEOTIDE SEQUENCE</scope>
</reference>
<evidence type="ECO:0000256" key="4">
    <source>
        <dbReference type="ARBA" id="ARBA00022617"/>
    </source>
</evidence>
<organism evidence="14 15">
    <name type="scientific">Spirodela intermedia</name>
    <name type="common">Intermediate duckweed</name>
    <dbReference type="NCBI Taxonomy" id="51605"/>
    <lineage>
        <taxon>Eukaryota</taxon>
        <taxon>Viridiplantae</taxon>
        <taxon>Streptophyta</taxon>
        <taxon>Embryophyta</taxon>
        <taxon>Tracheophyta</taxon>
        <taxon>Spermatophyta</taxon>
        <taxon>Magnoliopsida</taxon>
        <taxon>Liliopsida</taxon>
        <taxon>Araceae</taxon>
        <taxon>Lemnoideae</taxon>
        <taxon>Spirodela</taxon>
    </lineage>
</organism>
<evidence type="ECO:0000256" key="2">
    <source>
        <dbReference type="ARBA" id="ARBA00009650"/>
    </source>
</evidence>
<keyword evidence="8" id="KW-0793">Thylakoid</keyword>
<dbReference type="PANTHER" id="PTHR34688:SF2">
    <property type="entry name" value="CYTOCHROME C6, CHLOROPLASTIC"/>
    <property type="match status" value="1"/>
</dbReference>
<keyword evidence="3" id="KW-0813">Transport</keyword>
<evidence type="ECO:0000256" key="8">
    <source>
        <dbReference type="ARBA" id="ARBA00023078"/>
    </source>
</evidence>
<dbReference type="OrthoDB" id="1930491at2759"/>
<keyword evidence="7 12" id="KW-0408">Iron</keyword>
<comment type="similarity">
    <text evidence="2">Belongs to the cytochrome c family. PetJ subfamily.</text>
</comment>
<dbReference type="GO" id="GO:0009055">
    <property type="term" value="F:electron transfer activity"/>
    <property type="evidence" value="ECO:0007669"/>
    <property type="project" value="InterPro"/>
</dbReference>
<evidence type="ECO:0000256" key="9">
    <source>
        <dbReference type="ARBA" id="ARBA00030448"/>
    </source>
</evidence>
<dbReference type="InterPro" id="IPR036909">
    <property type="entry name" value="Cyt_c-like_dom_sf"/>
</dbReference>
<dbReference type="InterPro" id="IPR023655">
    <property type="entry name" value="Cyt_C6"/>
</dbReference>
<evidence type="ECO:0000313" key="14">
    <source>
        <dbReference type="EMBL" id="CAA7406870.1"/>
    </source>
</evidence>
<keyword evidence="6" id="KW-0249">Electron transport</keyword>
<dbReference type="GO" id="GO:0020037">
    <property type="term" value="F:heme binding"/>
    <property type="evidence" value="ECO:0007669"/>
    <property type="project" value="InterPro"/>
</dbReference>
<evidence type="ECO:0000256" key="12">
    <source>
        <dbReference type="PROSITE-ProRule" id="PRU00433"/>
    </source>
</evidence>
<dbReference type="Proteomes" id="UP000663760">
    <property type="component" value="Chromosome 13"/>
</dbReference>